<feature type="region of interest" description="Disordered" evidence="2">
    <location>
        <begin position="765"/>
        <end position="942"/>
    </location>
</feature>
<feature type="compositionally biased region" description="Low complexity" evidence="2">
    <location>
        <begin position="811"/>
        <end position="822"/>
    </location>
</feature>
<feature type="region of interest" description="Disordered" evidence="2">
    <location>
        <begin position="367"/>
        <end position="752"/>
    </location>
</feature>
<evidence type="ECO:0000313" key="4">
    <source>
        <dbReference type="EMBL" id="CDJ42830.1"/>
    </source>
</evidence>
<feature type="compositionally biased region" description="Basic and acidic residues" evidence="2">
    <location>
        <begin position="593"/>
        <end position="606"/>
    </location>
</feature>
<feature type="compositionally biased region" description="Polar residues" evidence="2">
    <location>
        <begin position="1000"/>
        <end position="1021"/>
    </location>
</feature>
<dbReference type="EMBL" id="HG675740">
    <property type="protein sequence ID" value="CDJ42830.1"/>
    <property type="molecule type" value="Genomic_DNA"/>
</dbReference>
<dbReference type="RefSeq" id="XP_013233580.1">
    <property type="nucleotide sequence ID" value="XM_013378126.1"/>
</dbReference>
<protein>
    <submittedName>
        <fullName evidence="4">Uncharacterized protein</fullName>
    </submittedName>
</protein>
<dbReference type="VEuPathDB" id="ToxoDB:ETH_00013800"/>
<organism evidence="4 5">
    <name type="scientific">Eimeria tenella</name>
    <name type="common">Coccidian parasite</name>
    <dbReference type="NCBI Taxonomy" id="5802"/>
    <lineage>
        <taxon>Eukaryota</taxon>
        <taxon>Sar</taxon>
        <taxon>Alveolata</taxon>
        <taxon>Apicomplexa</taxon>
        <taxon>Conoidasida</taxon>
        <taxon>Coccidia</taxon>
        <taxon>Eucoccidiorida</taxon>
        <taxon>Eimeriorina</taxon>
        <taxon>Eimeriidae</taxon>
        <taxon>Eimeria</taxon>
    </lineage>
</organism>
<feature type="compositionally biased region" description="Polar residues" evidence="2">
    <location>
        <begin position="885"/>
        <end position="900"/>
    </location>
</feature>
<keyword evidence="3" id="KW-0472">Membrane</keyword>
<feature type="compositionally biased region" description="Polar residues" evidence="2">
    <location>
        <begin position="924"/>
        <end position="942"/>
    </location>
</feature>
<feature type="compositionally biased region" description="Polar residues" evidence="2">
    <location>
        <begin position="488"/>
        <end position="504"/>
    </location>
</feature>
<gene>
    <name evidence="4" type="ORF">ETH_00013800</name>
</gene>
<evidence type="ECO:0000256" key="3">
    <source>
        <dbReference type="SAM" id="Phobius"/>
    </source>
</evidence>
<keyword evidence="1" id="KW-0175">Coiled coil</keyword>
<reference evidence="4" key="1">
    <citation type="submission" date="2013-10" db="EMBL/GenBank/DDBJ databases">
        <title>Genomic analysis of the causative agents of coccidiosis in chickens.</title>
        <authorList>
            <person name="Reid A.J."/>
            <person name="Blake D."/>
            <person name="Billington K."/>
            <person name="Browne H."/>
            <person name="Dunn M."/>
            <person name="Hung S."/>
            <person name="Kawahara F."/>
            <person name="Miranda-Saavedra D."/>
            <person name="Mourier T."/>
            <person name="Nagra H."/>
            <person name="Otto T.D."/>
            <person name="Rawlings N."/>
            <person name="Sanchez A."/>
            <person name="Sanders M."/>
            <person name="Subramaniam C."/>
            <person name="Tay Y."/>
            <person name="Dear P."/>
            <person name="Doerig C."/>
            <person name="Gruber A."/>
            <person name="Parkinson J."/>
            <person name="Shirley M."/>
            <person name="Wan K.L."/>
            <person name="Berriman M."/>
            <person name="Tomley F."/>
            <person name="Pain A."/>
        </authorList>
    </citation>
    <scope>NUCLEOTIDE SEQUENCE [LARGE SCALE GENOMIC DNA]</scope>
    <source>
        <strain evidence="4">Houghton</strain>
    </source>
</reference>
<dbReference type="Proteomes" id="UP000030747">
    <property type="component" value="Unassembled WGS sequence"/>
</dbReference>
<dbReference type="VEuPathDB" id="ToxoDB:ETH2_1115400"/>
<dbReference type="GeneID" id="25251924"/>
<keyword evidence="3" id="KW-1133">Transmembrane helix</keyword>
<evidence type="ECO:0000313" key="5">
    <source>
        <dbReference type="Proteomes" id="UP000030747"/>
    </source>
</evidence>
<proteinExistence type="predicted"/>
<feature type="region of interest" description="Disordered" evidence="2">
    <location>
        <begin position="990"/>
        <end position="1052"/>
    </location>
</feature>
<evidence type="ECO:0000256" key="1">
    <source>
        <dbReference type="SAM" id="Coils"/>
    </source>
</evidence>
<feature type="coiled-coil region" evidence="1">
    <location>
        <begin position="211"/>
        <end position="238"/>
    </location>
</feature>
<dbReference type="OrthoDB" id="10394771at2759"/>
<feature type="compositionally biased region" description="Polar residues" evidence="2">
    <location>
        <begin position="671"/>
        <end position="682"/>
    </location>
</feature>
<accession>U6L4X4</accession>
<feature type="compositionally biased region" description="Polar residues" evidence="2">
    <location>
        <begin position="630"/>
        <end position="649"/>
    </location>
</feature>
<name>U6L4X4_EIMTE</name>
<feature type="compositionally biased region" description="Polar residues" evidence="2">
    <location>
        <begin position="436"/>
        <end position="450"/>
    </location>
</feature>
<sequence>MTMWAEQHFPALGNLDMQESSTTLTDSKVEETSVFEIPVGLAARPVESTFFAGRRRTSHVHSFYPPAWTLILGAVFLSLATVVLLISSCFWSMKLSVAKLSAGRLRLLAAKDFTSCSPSDERGAPLDPRQLHLLQDTSAQLQLAALQLPQTQVGVLTQEEEESIANARETLSKLLQIISVLQHAISRLEESYKLQVATLSRAAVLGDNKQRQLAEENMKEQKESLSAMKDDLRARQERLSALGRRSSQEERVLLLQVRAARAGRKISLSVARALAARDVVLAEGQVVSERPTNAEVSIAKTLVQRTLNEADDITRRISARGPQLEDLKGQAKLCLEEVLSLKAGAQAMGLSGHLPQLREAQQKLQAALETGSAQQVAEPERRPANSHPLRRHATLPPSFGEQWTYPGKQSPVSAPSERLSSKLKFSQSRADDGMSYSPSYSEQSRGSSGLPSKAAPSLPVGHPVHPPNWLPGLPQKPLTATPVKGLPSIQSLDTPNETSHNVSKTYAARQQRPSGSSDIYPAPQPTPYPGLPSYRSPRLGRTSSLPCDRTIRSQSATPFPTALPPRHVPGPQSPKGQPPEEPPSKQQSCATRARQEREAAGSRDPQHISQPHVPPKKPVLGFVSSDLLHQPSSGIVGTIQTAPGQSSLPLSCRDSFTRPSQEARPGVHLQTGGQETTASPSEQHCRHALLQRRSSAPPVPARPPSKQSSPSSCALPSHGVSPSPPKSLPEMAIRTKRSPIVEAPQNDGYEAFSPLLGSLASVSKLFSPGPAYRRSGPAASSPNETRGTAAKPLTAGTPATASSSDQEFEGSSIPESPSTPSSGFPSMKKQYAFGPETSPRTPIDAFYPSDRNERRRADPLPPRIPLPELQKERKASSSALRLMPSSDQSSLLEGDSSTSPPDTPLTEPATPGPALRDSLPFPSTDFSLLEQDTSSLSGNLPSPTLALYEILGTIHSETAGYEVSEAGLVDAFDAASASGFSLLDYANKLRGGSHPPKQEVPSSTSPGFHQKFSDIQTTPPSATLLGLSDQSGPPREDPPPLHGPLPQSKGLPDKLTSEEKSFLLLEDLWTFTRAAGEVAYRAQTSPYVVSEARDSLKRGLDLMERARRVVSFPLKDSNVLKDVLKKLEDCKSVCSTLYEVLSESWMSELASVNQALTGAIESAKMQRSGRQPELPRSKYISLLERLQENAKKSRRLHDDISPFDVPSMSSNMLSTFLVNAREAAIAAEQEVQEGAAFCATSWTKELQKQADIAGGESISSDQVPASSDDALLGLPGSSEEPPLKRVLEEATFIAGRLMAVVGHTPQVRHLIHVTQQIHDASETSDVLKA</sequence>
<reference evidence="4" key="2">
    <citation type="submission" date="2013-10" db="EMBL/GenBank/DDBJ databases">
        <authorList>
            <person name="Aslett M."/>
        </authorList>
    </citation>
    <scope>NUCLEOTIDE SEQUENCE [LARGE SCALE GENOMIC DNA]</scope>
    <source>
        <strain evidence="4">Houghton</strain>
    </source>
</reference>
<keyword evidence="5" id="KW-1185">Reference proteome</keyword>
<keyword evidence="3" id="KW-0812">Transmembrane</keyword>
<evidence type="ECO:0000256" key="2">
    <source>
        <dbReference type="SAM" id="MobiDB-lite"/>
    </source>
</evidence>
<feature type="transmembrane region" description="Helical" evidence="3">
    <location>
        <begin position="63"/>
        <end position="86"/>
    </location>
</feature>
<feature type="compositionally biased region" description="Pro residues" evidence="2">
    <location>
        <begin position="561"/>
        <end position="581"/>
    </location>
</feature>